<name>A0A936Z1W4_9BURK</name>
<reference evidence="5 6" key="1">
    <citation type="journal article" date="2017" name="Int. J. Syst. Evol. Microbiol.">
        <title>Ramlibacter monticola sp. nov., isolated from forest soil.</title>
        <authorList>
            <person name="Chaudhary D.K."/>
            <person name="Kim J."/>
        </authorList>
    </citation>
    <scope>NUCLEOTIDE SEQUENCE [LARGE SCALE GENOMIC DNA]</scope>
    <source>
        <strain evidence="5 6">KACC 19175</strain>
    </source>
</reference>
<dbReference type="SUPFAM" id="SSF53822">
    <property type="entry name" value="Periplasmic binding protein-like I"/>
    <property type="match status" value="1"/>
</dbReference>
<evidence type="ECO:0000256" key="2">
    <source>
        <dbReference type="ARBA" id="ARBA00022729"/>
    </source>
</evidence>
<evidence type="ECO:0000256" key="3">
    <source>
        <dbReference type="SAM" id="SignalP"/>
    </source>
</evidence>
<dbReference type="InterPro" id="IPR028082">
    <property type="entry name" value="Peripla_BP_I"/>
</dbReference>
<dbReference type="AlphaFoldDB" id="A0A936Z1W4"/>
<feature type="signal peptide" evidence="3">
    <location>
        <begin position="1"/>
        <end position="27"/>
    </location>
</feature>
<evidence type="ECO:0000259" key="4">
    <source>
        <dbReference type="Pfam" id="PF13458"/>
    </source>
</evidence>
<dbReference type="Gene3D" id="3.40.50.2300">
    <property type="match status" value="2"/>
</dbReference>
<keyword evidence="6" id="KW-1185">Reference proteome</keyword>
<dbReference type="Pfam" id="PF13458">
    <property type="entry name" value="Peripla_BP_6"/>
    <property type="match status" value="1"/>
</dbReference>
<feature type="chain" id="PRO_5037258522" evidence="3">
    <location>
        <begin position="28"/>
        <end position="444"/>
    </location>
</feature>
<comment type="caution">
    <text evidence="5">The sequence shown here is derived from an EMBL/GenBank/DDBJ whole genome shotgun (WGS) entry which is preliminary data.</text>
</comment>
<protein>
    <submittedName>
        <fullName evidence="5">ABC transporter substrate-binding protein</fullName>
    </submittedName>
</protein>
<evidence type="ECO:0000313" key="5">
    <source>
        <dbReference type="EMBL" id="MBL0392047.1"/>
    </source>
</evidence>
<comment type="similarity">
    <text evidence="1">Belongs to the leucine-binding protein family.</text>
</comment>
<gene>
    <name evidence="5" type="ORF">JJ685_12975</name>
</gene>
<dbReference type="EMBL" id="JAEQNE010000002">
    <property type="protein sequence ID" value="MBL0392047.1"/>
    <property type="molecule type" value="Genomic_DNA"/>
</dbReference>
<accession>A0A936Z1W4</accession>
<feature type="domain" description="Leucine-binding protein" evidence="4">
    <location>
        <begin position="36"/>
        <end position="399"/>
    </location>
</feature>
<dbReference type="InterPro" id="IPR028081">
    <property type="entry name" value="Leu-bd"/>
</dbReference>
<proteinExistence type="inferred from homology"/>
<evidence type="ECO:0000256" key="1">
    <source>
        <dbReference type="ARBA" id="ARBA00010062"/>
    </source>
</evidence>
<dbReference type="PANTHER" id="PTHR47235">
    <property type="entry name" value="BLR6548 PROTEIN"/>
    <property type="match status" value="1"/>
</dbReference>
<dbReference type="Proteomes" id="UP000599109">
    <property type="component" value="Unassembled WGS sequence"/>
</dbReference>
<keyword evidence="2 3" id="KW-0732">Signal</keyword>
<sequence length="444" mass="48429">MNLRNVVLAAAVLAAAASSGIATNAFAQAKEQFFPVLPYRTGPYAPNGVPWANGYVDYLKLTNARGGINGVKIVFEECETGYDTARGVECYERLKGKNGGATLFQPLSTGITFALTEKAPGDKIPLITAGYGRSESQDGGVFKWNFPLAGTYWLAADALVQTIAKREGGLDKLKGKKIALVYHDSPYGKEPIPLLQERSHMHGFDLQLLPVTAPGVEQKATWLQIRQARPDYVMLWGWGVMNSTALKEAVATGYPRDKMYGVWWSGAEPDVKDVGEGAKGYNAVTMQHGAEPQSAVVKEILEKVHGKGQGTGPKEEVGSVLYMRGAMSAMLGVEGVRRAQERFGKGKVVTGEQARWGLENLALSQDKLDALGFKGVMRPVSTSCQDHMGSNWARVHTWDGKQWKFSSDWLQADEQVLKPLVKNTADKYAAEKKLTRRSPADCQS</sequence>
<dbReference type="CDD" id="cd06334">
    <property type="entry name" value="PBP1_ABC_ligand_binding-like"/>
    <property type="match status" value="1"/>
</dbReference>
<organism evidence="5 6">
    <name type="scientific">Ramlibacter monticola</name>
    <dbReference type="NCBI Taxonomy" id="1926872"/>
    <lineage>
        <taxon>Bacteria</taxon>
        <taxon>Pseudomonadati</taxon>
        <taxon>Pseudomonadota</taxon>
        <taxon>Betaproteobacteria</taxon>
        <taxon>Burkholderiales</taxon>
        <taxon>Comamonadaceae</taxon>
        <taxon>Ramlibacter</taxon>
    </lineage>
</organism>
<dbReference type="RefSeq" id="WP_201674632.1">
    <property type="nucleotide sequence ID" value="NZ_JAEQNE010000002.1"/>
</dbReference>
<evidence type="ECO:0000313" key="6">
    <source>
        <dbReference type="Proteomes" id="UP000599109"/>
    </source>
</evidence>
<dbReference type="PANTHER" id="PTHR47235:SF1">
    <property type="entry name" value="BLR6548 PROTEIN"/>
    <property type="match status" value="1"/>
</dbReference>